<dbReference type="Proteomes" id="UP000644610">
    <property type="component" value="Unassembled WGS sequence"/>
</dbReference>
<protein>
    <submittedName>
        <fullName evidence="4">Amylo-alpha-1,6-glucosidase</fullName>
    </submittedName>
</protein>
<dbReference type="Pfam" id="PF22422">
    <property type="entry name" value="MGH1-like_GH"/>
    <property type="match status" value="1"/>
</dbReference>
<organism evidence="4 5">
    <name type="scientific">Planotetraspora silvatica</name>
    <dbReference type="NCBI Taxonomy" id="234614"/>
    <lineage>
        <taxon>Bacteria</taxon>
        <taxon>Bacillati</taxon>
        <taxon>Actinomycetota</taxon>
        <taxon>Actinomycetes</taxon>
        <taxon>Streptosporangiales</taxon>
        <taxon>Streptosporangiaceae</taxon>
        <taxon>Planotetraspora</taxon>
    </lineage>
</organism>
<evidence type="ECO:0000259" key="2">
    <source>
        <dbReference type="Pfam" id="PF14742"/>
    </source>
</evidence>
<keyword evidence="5" id="KW-1185">Reference proteome</keyword>
<dbReference type="InterPro" id="IPR012341">
    <property type="entry name" value="6hp_glycosidase-like_sf"/>
</dbReference>
<feature type="compositionally biased region" description="Basic and acidic residues" evidence="1">
    <location>
        <begin position="1"/>
        <end position="10"/>
    </location>
</feature>
<evidence type="ECO:0000259" key="3">
    <source>
        <dbReference type="Pfam" id="PF22422"/>
    </source>
</evidence>
<dbReference type="InterPro" id="IPR008928">
    <property type="entry name" value="6-hairpin_glycosidase_sf"/>
</dbReference>
<name>A0A8J3XRP0_9ACTN</name>
<dbReference type="InterPro" id="IPR032856">
    <property type="entry name" value="GDE_N_bis"/>
</dbReference>
<dbReference type="Gene3D" id="1.50.10.10">
    <property type="match status" value="1"/>
</dbReference>
<proteinExistence type="predicted"/>
<evidence type="ECO:0000256" key="1">
    <source>
        <dbReference type="SAM" id="MobiDB-lite"/>
    </source>
</evidence>
<dbReference type="GO" id="GO:0005975">
    <property type="term" value="P:carbohydrate metabolic process"/>
    <property type="evidence" value="ECO:0007669"/>
    <property type="project" value="InterPro"/>
</dbReference>
<reference evidence="4" key="1">
    <citation type="submission" date="2021-01" db="EMBL/GenBank/DDBJ databases">
        <title>Whole genome shotgun sequence of Planotetraspora silvatica NBRC 100141.</title>
        <authorList>
            <person name="Komaki H."/>
            <person name="Tamura T."/>
        </authorList>
    </citation>
    <scope>NUCLEOTIDE SEQUENCE</scope>
    <source>
        <strain evidence="4">NBRC 100141</strain>
    </source>
</reference>
<dbReference type="EMBL" id="BOOQ01000051">
    <property type="protein sequence ID" value="GII50405.1"/>
    <property type="molecule type" value="Genomic_DNA"/>
</dbReference>
<comment type="caution">
    <text evidence="4">The sequence shown here is derived from an EMBL/GenBank/DDBJ whole genome shotgun (WGS) entry which is preliminary data.</text>
</comment>
<evidence type="ECO:0000313" key="4">
    <source>
        <dbReference type="EMBL" id="GII50405.1"/>
    </source>
</evidence>
<feature type="region of interest" description="Disordered" evidence="1">
    <location>
        <begin position="1"/>
        <end position="20"/>
    </location>
</feature>
<feature type="domain" description="Mannosylglycerate hydrolase MGH1-like glycoside hydrolase" evidence="3">
    <location>
        <begin position="455"/>
        <end position="612"/>
    </location>
</feature>
<dbReference type="SUPFAM" id="SSF48208">
    <property type="entry name" value="Six-hairpin glycosidases"/>
    <property type="match status" value="1"/>
</dbReference>
<sequence length="736" mass="79547">MAGKTDKEAKIGSSGGGVMDGWSFHGQPTAIGSGDMTLVAGGSFSVSTRNGDIVPGGAQGVYYADTRLLSRWELRIDDAPVEELRVLPSEPHHATFVGRARPRPGQTESTLLVIRDRYVGGGLCEDIVVRNLSEEPAGCVVSLNLHSDVCDLFEVKTGRVRFPADVETTLGGRGLRILSVSKGRGVHVQAVDGDIPVIAAPGMLIFRVVVPARGETRLTVQVSPIIDGVESEPWFSATCIPEQGEAARLLSEYEVHIPVVRASNAALADILDRSRIDLGSLRLFEVERPDEPPSIAAGAPWFMTLFGRDSLLTSWLALPLDPNLALGTLYRLARLQGVKTDPLTEEEPGKIMHELRYGVRTAAESGAQAYYGSVDATPLFVVLLGELRRWGLHHEAVEGLIPHADAALGWIERHGMRDGFLWYQRKTDQGLVNQGWKDSFDGINFADGSLARAPIALAEVQGYAYAAYVARHHFARESGDDETANRCMARAVELREAFNQRFWLPGKGYFATGLDRDGRLIDGLGSNMGHCLWSGIVEEDKAVSVAAHLLSPRMFTGFGIRTLASDMGAYNPMSYHNGSVWPHDNALMVAGLMRYGFVEEAQRVATGLLDAAGSFGGRLPELFCGFDRAEFPVPVPYPTSCSPQAWASATPVQLVRALLRLDPRAPHGRLWLSPVLPEGFGWLRISGIWFAGGRITVEAAEGNTTPIVTGLPEGTELVVGPRPPLAAFVAPARPGA</sequence>
<evidence type="ECO:0000313" key="5">
    <source>
        <dbReference type="Proteomes" id="UP000644610"/>
    </source>
</evidence>
<dbReference type="InterPro" id="IPR054491">
    <property type="entry name" value="MGH1-like_GH"/>
</dbReference>
<dbReference type="AlphaFoldDB" id="A0A8J3XRP0"/>
<dbReference type="Pfam" id="PF14742">
    <property type="entry name" value="GDE_N_bis"/>
    <property type="match status" value="1"/>
</dbReference>
<gene>
    <name evidence="4" type="ORF">Psi02_68290</name>
</gene>
<feature type="domain" description="Putative glycogen debranching enzyme N-terminal" evidence="2">
    <location>
        <begin position="38"/>
        <end position="220"/>
    </location>
</feature>
<accession>A0A8J3XRP0</accession>